<feature type="compositionally biased region" description="Polar residues" evidence="1">
    <location>
        <begin position="1"/>
        <end position="16"/>
    </location>
</feature>
<organism evidence="2 3">
    <name type="scientific">Dreissena polymorpha</name>
    <name type="common">Zebra mussel</name>
    <name type="synonym">Mytilus polymorpha</name>
    <dbReference type="NCBI Taxonomy" id="45954"/>
    <lineage>
        <taxon>Eukaryota</taxon>
        <taxon>Metazoa</taxon>
        <taxon>Spiralia</taxon>
        <taxon>Lophotrochozoa</taxon>
        <taxon>Mollusca</taxon>
        <taxon>Bivalvia</taxon>
        <taxon>Autobranchia</taxon>
        <taxon>Heteroconchia</taxon>
        <taxon>Euheterodonta</taxon>
        <taxon>Imparidentia</taxon>
        <taxon>Neoheterodontei</taxon>
        <taxon>Myida</taxon>
        <taxon>Dreissenoidea</taxon>
        <taxon>Dreissenidae</taxon>
        <taxon>Dreissena</taxon>
    </lineage>
</organism>
<comment type="caution">
    <text evidence="2">The sequence shown here is derived from an EMBL/GenBank/DDBJ whole genome shotgun (WGS) entry which is preliminary data.</text>
</comment>
<protein>
    <submittedName>
        <fullName evidence="2">Uncharacterized protein</fullName>
    </submittedName>
</protein>
<evidence type="ECO:0000256" key="1">
    <source>
        <dbReference type="SAM" id="MobiDB-lite"/>
    </source>
</evidence>
<evidence type="ECO:0000313" key="3">
    <source>
        <dbReference type="Proteomes" id="UP000828390"/>
    </source>
</evidence>
<accession>A0A9D4H8V5</accession>
<name>A0A9D4H8V5_DREPO</name>
<reference evidence="2" key="1">
    <citation type="journal article" date="2019" name="bioRxiv">
        <title>The Genome of the Zebra Mussel, Dreissena polymorpha: A Resource for Invasive Species Research.</title>
        <authorList>
            <person name="McCartney M.A."/>
            <person name="Auch B."/>
            <person name="Kono T."/>
            <person name="Mallez S."/>
            <person name="Zhang Y."/>
            <person name="Obille A."/>
            <person name="Becker A."/>
            <person name="Abrahante J.E."/>
            <person name="Garbe J."/>
            <person name="Badalamenti J.P."/>
            <person name="Herman A."/>
            <person name="Mangelson H."/>
            <person name="Liachko I."/>
            <person name="Sullivan S."/>
            <person name="Sone E.D."/>
            <person name="Koren S."/>
            <person name="Silverstein K.A.T."/>
            <person name="Beckman K.B."/>
            <person name="Gohl D.M."/>
        </authorList>
    </citation>
    <scope>NUCLEOTIDE SEQUENCE</scope>
    <source>
        <strain evidence="2">Duluth1</strain>
        <tissue evidence="2">Whole animal</tissue>
    </source>
</reference>
<gene>
    <name evidence="2" type="ORF">DPMN_131079</name>
</gene>
<reference evidence="2" key="2">
    <citation type="submission" date="2020-11" db="EMBL/GenBank/DDBJ databases">
        <authorList>
            <person name="McCartney M.A."/>
            <person name="Auch B."/>
            <person name="Kono T."/>
            <person name="Mallez S."/>
            <person name="Becker A."/>
            <person name="Gohl D.M."/>
            <person name="Silverstein K.A.T."/>
            <person name="Koren S."/>
            <person name="Bechman K.B."/>
            <person name="Herman A."/>
            <person name="Abrahante J.E."/>
            <person name="Garbe J."/>
        </authorList>
    </citation>
    <scope>NUCLEOTIDE SEQUENCE</scope>
    <source>
        <strain evidence="2">Duluth1</strain>
        <tissue evidence="2">Whole animal</tissue>
    </source>
</reference>
<dbReference type="Proteomes" id="UP000828390">
    <property type="component" value="Unassembled WGS sequence"/>
</dbReference>
<dbReference type="EMBL" id="JAIWYP010000005">
    <property type="protein sequence ID" value="KAH3829091.1"/>
    <property type="molecule type" value="Genomic_DNA"/>
</dbReference>
<proteinExistence type="predicted"/>
<sequence length="51" mass="5688">MEENALLNQFSTSGSSKAPIELENPTESKNQGCQRKAKQRLAFSDTTFKLI</sequence>
<feature type="region of interest" description="Disordered" evidence="1">
    <location>
        <begin position="1"/>
        <end position="38"/>
    </location>
</feature>
<dbReference type="AlphaFoldDB" id="A0A9D4H8V5"/>
<evidence type="ECO:0000313" key="2">
    <source>
        <dbReference type="EMBL" id="KAH3829091.1"/>
    </source>
</evidence>
<keyword evidence="3" id="KW-1185">Reference proteome</keyword>